<dbReference type="Proteomes" id="UP000219338">
    <property type="component" value="Unassembled WGS sequence"/>
</dbReference>
<keyword evidence="3" id="KW-1185">Reference proteome</keyword>
<dbReference type="InterPro" id="IPR036291">
    <property type="entry name" value="NAD(P)-bd_dom_sf"/>
</dbReference>
<dbReference type="InterPro" id="IPR020843">
    <property type="entry name" value="ER"/>
</dbReference>
<evidence type="ECO:0000313" key="2">
    <source>
        <dbReference type="EMBL" id="SJK98658.1"/>
    </source>
</evidence>
<sequence length="345" mass="37558">MAPQTQQAWIVDRRGEPKDALSFRIDWPVPSKLAKGEVLVKVQAAALNPVGYKFMRALPNFFARRPIPAEYDLAGIIEDPNDSQFTKGDSVFGVIHTATSLKMREGALQQYARVPAAYLVRRPENITSIEAAGVTLAAETAWQALFGCAKFEAGQTVFINGGSSSVGAFAIQIAKAKGATRVVASASGQNEEFVKGLGADEFIDYTKQPLHEYLVQNPPSPKFHIILDAVALKDPSLFTYSPAYLAPGGTFVSCGAIQGIHPFNLVLKTALAMFWPSWLGGVPRSYKTVMLAHDASVLEAIRQLFEEGKIKPVVDSVYEFKDVLSAYERIMTSRAKGKVVVMVDS</sequence>
<proteinExistence type="predicted"/>
<accession>A0A284QQC3</accession>
<dbReference type="EMBL" id="FUEG01000001">
    <property type="protein sequence ID" value="SJK98658.1"/>
    <property type="molecule type" value="Genomic_DNA"/>
</dbReference>
<dbReference type="InterPro" id="IPR050700">
    <property type="entry name" value="YIM1/Zinc_Alcohol_DH_Fams"/>
</dbReference>
<dbReference type="CDD" id="cd08267">
    <property type="entry name" value="MDR1"/>
    <property type="match status" value="1"/>
</dbReference>
<dbReference type="InterPro" id="IPR011032">
    <property type="entry name" value="GroES-like_sf"/>
</dbReference>
<dbReference type="SMART" id="SM00829">
    <property type="entry name" value="PKS_ER"/>
    <property type="match status" value="1"/>
</dbReference>
<dbReference type="OMA" id="SGGCGIF"/>
<reference evidence="3" key="1">
    <citation type="journal article" date="2017" name="Nat. Ecol. Evol.">
        <title>Genome expansion and lineage-specific genetic innovations in the forest pathogenic fungi Armillaria.</title>
        <authorList>
            <person name="Sipos G."/>
            <person name="Prasanna A.N."/>
            <person name="Walter M.C."/>
            <person name="O'Connor E."/>
            <person name="Balint B."/>
            <person name="Krizsan K."/>
            <person name="Kiss B."/>
            <person name="Hess J."/>
            <person name="Varga T."/>
            <person name="Slot J."/>
            <person name="Riley R."/>
            <person name="Boka B."/>
            <person name="Rigling D."/>
            <person name="Barry K."/>
            <person name="Lee J."/>
            <person name="Mihaltcheva S."/>
            <person name="LaButti K."/>
            <person name="Lipzen A."/>
            <person name="Waldron R."/>
            <person name="Moloney N.M."/>
            <person name="Sperisen C."/>
            <person name="Kredics L."/>
            <person name="Vagvoelgyi C."/>
            <person name="Patrignani A."/>
            <person name="Fitzpatrick D."/>
            <person name="Nagy I."/>
            <person name="Doyle S."/>
            <person name="Anderson J.B."/>
            <person name="Grigoriev I.V."/>
            <person name="Gueldener U."/>
            <person name="Muensterkoetter M."/>
            <person name="Nagy L.G."/>
        </authorList>
    </citation>
    <scope>NUCLEOTIDE SEQUENCE [LARGE SCALE GENOMIC DNA]</scope>
    <source>
        <strain evidence="3">C18/9</strain>
    </source>
</reference>
<name>A0A284QQC3_ARMOS</name>
<evidence type="ECO:0000313" key="3">
    <source>
        <dbReference type="Proteomes" id="UP000219338"/>
    </source>
</evidence>
<dbReference type="STRING" id="47428.A0A284QQC3"/>
<dbReference type="Gene3D" id="3.90.180.10">
    <property type="entry name" value="Medium-chain alcohol dehydrogenases, catalytic domain"/>
    <property type="match status" value="1"/>
</dbReference>
<dbReference type="PANTHER" id="PTHR11695">
    <property type="entry name" value="ALCOHOL DEHYDROGENASE RELATED"/>
    <property type="match status" value="1"/>
</dbReference>
<dbReference type="Gene3D" id="3.40.50.720">
    <property type="entry name" value="NAD(P)-binding Rossmann-like Domain"/>
    <property type="match status" value="1"/>
</dbReference>
<dbReference type="SUPFAM" id="SSF50129">
    <property type="entry name" value="GroES-like"/>
    <property type="match status" value="1"/>
</dbReference>
<dbReference type="OrthoDB" id="3509362at2759"/>
<dbReference type="PANTHER" id="PTHR11695:SF294">
    <property type="entry name" value="RETICULON-4-INTERACTING PROTEIN 1, MITOCHONDRIAL"/>
    <property type="match status" value="1"/>
</dbReference>
<protein>
    <recommendedName>
        <fullName evidence="1">Enoyl reductase (ER) domain-containing protein</fullName>
    </recommendedName>
</protein>
<dbReference type="InterPro" id="IPR013154">
    <property type="entry name" value="ADH-like_N"/>
</dbReference>
<dbReference type="GO" id="GO:0016491">
    <property type="term" value="F:oxidoreductase activity"/>
    <property type="evidence" value="ECO:0007669"/>
    <property type="project" value="InterPro"/>
</dbReference>
<dbReference type="AlphaFoldDB" id="A0A284QQC3"/>
<dbReference type="SUPFAM" id="SSF51735">
    <property type="entry name" value="NAD(P)-binding Rossmann-fold domains"/>
    <property type="match status" value="1"/>
</dbReference>
<organism evidence="2 3">
    <name type="scientific">Armillaria ostoyae</name>
    <name type="common">Armillaria root rot fungus</name>
    <dbReference type="NCBI Taxonomy" id="47428"/>
    <lineage>
        <taxon>Eukaryota</taxon>
        <taxon>Fungi</taxon>
        <taxon>Dikarya</taxon>
        <taxon>Basidiomycota</taxon>
        <taxon>Agaricomycotina</taxon>
        <taxon>Agaricomycetes</taxon>
        <taxon>Agaricomycetidae</taxon>
        <taxon>Agaricales</taxon>
        <taxon>Marasmiineae</taxon>
        <taxon>Physalacriaceae</taxon>
        <taxon>Armillaria</taxon>
    </lineage>
</organism>
<feature type="domain" description="Enoyl reductase (ER)" evidence="1">
    <location>
        <begin position="20"/>
        <end position="341"/>
    </location>
</feature>
<dbReference type="Pfam" id="PF08240">
    <property type="entry name" value="ADH_N"/>
    <property type="match status" value="1"/>
</dbReference>
<gene>
    <name evidence="2" type="ORF">ARMOST_01927</name>
</gene>
<dbReference type="Pfam" id="PF13602">
    <property type="entry name" value="ADH_zinc_N_2"/>
    <property type="match status" value="1"/>
</dbReference>
<evidence type="ECO:0000259" key="1">
    <source>
        <dbReference type="SMART" id="SM00829"/>
    </source>
</evidence>